<evidence type="ECO:0000256" key="3">
    <source>
        <dbReference type="ARBA" id="ARBA00023163"/>
    </source>
</evidence>
<dbReference type="PANTHER" id="PTHR30055:SF238">
    <property type="entry name" value="MYCOFACTOCIN BIOSYNTHESIS TRANSCRIPTIONAL REGULATOR MFTR-RELATED"/>
    <property type="match status" value="1"/>
</dbReference>
<dbReference type="Gene3D" id="1.10.10.60">
    <property type="entry name" value="Homeodomain-like"/>
    <property type="match status" value="1"/>
</dbReference>
<dbReference type="RefSeq" id="WP_246264284.1">
    <property type="nucleotide sequence ID" value="NZ_BAAAHM010000004.1"/>
</dbReference>
<proteinExistence type="predicted"/>
<keyword evidence="3" id="KW-0804">Transcription</keyword>
<evidence type="ECO:0000256" key="2">
    <source>
        <dbReference type="ARBA" id="ARBA00023125"/>
    </source>
</evidence>
<dbReference type="InterPro" id="IPR041347">
    <property type="entry name" value="MftR_C"/>
</dbReference>
<keyword evidence="2 4" id="KW-0238">DNA-binding</keyword>
<reference evidence="6 7" key="1">
    <citation type="submission" date="2019-10" db="EMBL/GenBank/DDBJ databases">
        <title>Whole genome shotgun sequence of Acrocarpospora pleiomorpha NBRC 16267.</title>
        <authorList>
            <person name="Ichikawa N."/>
            <person name="Kimura A."/>
            <person name="Kitahashi Y."/>
            <person name="Komaki H."/>
            <person name="Oguchi A."/>
        </authorList>
    </citation>
    <scope>NUCLEOTIDE SEQUENCE [LARGE SCALE GENOMIC DNA]</scope>
    <source>
        <strain evidence="6 7">NBRC 16267</strain>
    </source>
</reference>
<keyword evidence="1" id="KW-0805">Transcription regulation</keyword>
<dbReference type="EMBL" id="BLAF01000009">
    <property type="protein sequence ID" value="GES18976.1"/>
    <property type="molecule type" value="Genomic_DNA"/>
</dbReference>
<dbReference type="InterPro" id="IPR050109">
    <property type="entry name" value="HTH-type_TetR-like_transc_reg"/>
</dbReference>
<sequence length="221" mass="24005">MSSEAVPTRRPHAGLRERKKAATRQALGLAAMRLAIERGLDNVLVEDIAAEAGVSPRTFNNYFASKYEAICALAVDRARHVGQALRARPDSEPLWDAITHAVLRQYTGADQAPEGWIAGVRLVTKAPALQGEYLKAQAVMRDVLAEAIAERVGADSGHEMLPRILADAVATATEVATDRWLIADQPASAPDLVRQALRQLSGYLRLPDTTPQPANPHKEHQ</sequence>
<dbReference type="Pfam" id="PF17754">
    <property type="entry name" value="TetR_C_14"/>
    <property type="match status" value="1"/>
</dbReference>
<evidence type="ECO:0000259" key="5">
    <source>
        <dbReference type="PROSITE" id="PS50977"/>
    </source>
</evidence>
<dbReference type="AlphaFoldDB" id="A0A5M3XEC8"/>
<feature type="DNA-binding region" description="H-T-H motif" evidence="4">
    <location>
        <begin position="44"/>
        <end position="63"/>
    </location>
</feature>
<dbReference type="GO" id="GO:0003700">
    <property type="term" value="F:DNA-binding transcription factor activity"/>
    <property type="evidence" value="ECO:0007669"/>
    <property type="project" value="TreeGrafter"/>
</dbReference>
<dbReference type="InterPro" id="IPR001647">
    <property type="entry name" value="HTH_TetR"/>
</dbReference>
<evidence type="ECO:0000313" key="6">
    <source>
        <dbReference type="EMBL" id="GES18976.1"/>
    </source>
</evidence>
<dbReference type="SUPFAM" id="SSF46689">
    <property type="entry name" value="Homeodomain-like"/>
    <property type="match status" value="1"/>
</dbReference>
<comment type="caution">
    <text evidence="6">The sequence shown here is derived from an EMBL/GenBank/DDBJ whole genome shotgun (WGS) entry which is preliminary data.</text>
</comment>
<gene>
    <name evidence="6" type="ORF">Aple_018710</name>
</gene>
<feature type="domain" description="HTH tetR-type" evidence="5">
    <location>
        <begin position="21"/>
        <end position="81"/>
    </location>
</feature>
<dbReference type="Pfam" id="PF00440">
    <property type="entry name" value="TetR_N"/>
    <property type="match status" value="1"/>
</dbReference>
<protein>
    <submittedName>
        <fullName evidence="6">TetR family transcriptional regulator</fullName>
    </submittedName>
</protein>
<evidence type="ECO:0000313" key="7">
    <source>
        <dbReference type="Proteomes" id="UP000377595"/>
    </source>
</evidence>
<dbReference type="Proteomes" id="UP000377595">
    <property type="component" value="Unassembled WGS sequence"/>
</dbReference>
<evidence type="ECO:0000256" key="1">
    <source>
        <dbReference type="ARBA" id="ARBA00023015"/>
    </source>
</evidence>
<dbReference type="PANTHER" id="PTHR30055">
    <property type="entry name" value="HTH-TYPE TRANSCRIPTIONAL REGULATOR RUTR"/>
    <property type="match status" value="1"/>
</dbReference>
<name>A0A5M3XEC8_9ACTN</name>
<dbReference type="PROSITE" id="PS50977">
    <property type="entry name" value="HTH_TETR_2"/>
    <property type="match status" value="1"/>
</dbReference>
<dbReference type="GO" id="GO:0000976">
    <property type="term" value="F:transcription cis-regulatory region binding"/>
    <property type="evidence" value="ECO:0007669"/>
    <property type="project" value="TreeGrafter"/>
</dbReference>
<evidence type="ECO:0000256" key="4">
    <source>
        <dbReference type="PROSITE-ProRule" id="PRU00335"/>
    </source>
</evidence>
<accession>A0A5M3XEC8</accession>
<keyword evidence="7" id="KW-1185">Reference proteome</keyword>
<organism evidence="6 7">
    <name type="scientific">Acrocarpospora pleiomorpha</name>
    <dbReference type="NCBI Taxonomy" id="90975"/>
    <lineage>
        <taxon>Bacteria</taxon>
        <taxon>Bacillati</taxon>
        <taxon>Actinomycetota</taxon>
        <taxon>Actinomycetes</taxon>
        <taxon>Streptosporangiales</taxon>
        <taxon>Streptosporangiaceae</taxon>
        <taxon>Acrocarpospora</taxon>
    </lineage>
</organism>
<dbReference type="Gene3D" id="1.10.357.10">
    <property type="entry name" value="Tetracycline Repressor, domain 2"/>
    <property type="match status" value="1"/>
</dbReference>
<dbReference type="InterPro" id="IPR009057">
    <property type="entry name" value="Homeodomain-like_sf"/>
</dbReference>